<evidence type="ECO:0000313" key="10">
    <source>
        <dbReference type="Proteomes" id="UP001152888"/>
    </source>
</evidence>
<dbReference type="Gene3D" id="1.10.10.60">
    <property type="entry name" value="Homeodomain-like"/>
    <property type="match status" value="1"/>
</dbReference>
<dbReference type="AlphaFoldDB" id="A0A9P0KYB8"/>
<evidence type="ECO:0000256" key="6">
    <source>
        <dbReference type="PROSITE-ProRule" id="PRU00108"/>
    </source>
</evidence>
<dbReference type="Proteomes" id="UP001152888">
    <property type="component" value="Unassembled WGS sequence"/>
</dbReference>
<keyword evidence="5 6" id="KW-0539">Nucleus</keyword>
<feature type="compositionally biased region" description="Polar residues" evidence="7">
    <location>
        <begin position="48"/>
        <end position="67"/>
    </location>
</feature>
<dbReference type="InterPro" id="IPR001356">
    <property type="entry name" value="HD"/>
</dbReference>
<evidence type="ECO:0000256" key="1">
    <source>
        <dbReference type="ARBA" id="ARBA00004123"/>
    </source>
</evidence>
<dbReference type="PANTHER" id="PTHR11850">
    <property type="entry name" value="HOMEOBOX PROTEIN TRANSCRIPTION FACTORS"/>
    <property type="match status" value="1"/>
</dbReference>
<reference evidence="9" key="1">
    <citation type="submission" date="2022-03" db="EMBL/GenBank/DDBJ databases">
        <authorList>
            <person name="Sayadi A."/>
        </authorList>
    </citation>
    <scope>NUCLEOTIDE SEQUENCE</scope>
</reference>
<dbReference type="InterPro" id="IPR008422">
    <property type="entry name" value="KN_HD"/>
</dbReference>
<dbReference type="OrthoDB" id="10056939at2759"/>
<feature type="compositionally biased region" description="Low complexity" evidence="7">
    <location>
        <begin position="18"/>
        <end position="36"/>
    </location>
</feature>
<keyword evidence="4 6" id="KW-0371">Homeobox</keyword>
<dbReference type="GO" id="GO:0048646">
    <property type="term" value="P:anatomical structure formation involved in morphogenesis"/>
    <property type="evidence" value="ECO:0007669"/>
    <property type="project" value="UniProtKB-ARBA"/>
</dbReference>
<feature type="region of interest" description="Disordered" evidence="7">
    <location>
        <begin position="16"/>
        <end position="67"/>
    </location>
</feature>
<feature type="compositionally biased region" description="Basic residues" evidence="7">
    <location>
        <begin position="344"/>
        <end position="353"/>
    </location>
</feature>
<name>A0A9P0KYB8_ACAOB</name>
<comment type="similarity">
    <text evidence="2">Belongs to the TALE/MEIS homeobox family.</text>
</comment>
<feature type="region of interest" description="Disordered" evidence="7">
    <location>
        <begin position="200"/>
        <end position="227"/>
    </location>
</feature>
<feature type="compositionally biased region" description="Polar residues" evidence="7">
    <location>
        <begin position="539"/>
        <end position="549"/>
    </location>
</feature>
<dbReference type="GO" id="GO:0048663">
    <property type="term" value="P:neuron fate commitment"/>
    <property type="evidence" value="ECO:0007669"/>
    <property type="project" value="UniProtKB-ARBA"/>
</dbReference>
<protein>
    <recommendedName>
        <fullName evidence="8">Homeobox domain-containing protein</fullName>
    </recommendedName>
</protein>
<dbReference type="InterPro" id="IPR009057">
    <property type="entry name" value="Homeodomain-like_sf"/>
</dbReference>
<dbReference type="Pfam" id="PF16493">
    <property type="entry name" value="Meis_PKNOX_N"/>
    <property type="match status" value="1"/>
</dbReference>
<feature type="region of interest" description="Disordered" evidence="7">
    <location>
        <begin position="293"/>
        <end position="354"/>
    </location>
</feature>
<dbReference type="GO" id="GO:0009887">
    <property type="term" value="P:animal organ morphogenesis"/>
    <property type="evidence" value="ECO:0007669"/>
    <property type="project" value="UniProtKB-ARBA"/>
</dbReference>
<dbReference type="InterPro" id="IPR032453">
    <property type="entry name" value="PKNOX/Meis_N"/>
</dbReference>
<comment type="subcellular location">
    <subcellularLocation>
        <location evidence="1 6">Nucleus</location>
    </subcellularLocation>
</comment>
<evidence type="ECO:0000256" key="3">
    <source>
        <dbReference type="ARBA" id="ARBA00023125"/>
    </source>
</evidence>
<organism evidence="9 10">
    <name type="scientific">Acanthoscelides obtectus</name>
    <name type="common">Bean weevil</name>
    <name type="synonym">Bruchus obtectus</name>
    <dbReference type="NCBI Taxonomy" id="200917"/>
    <lineage>
        <taxon>Eukaryota</taxon>
        <taxon>Metazoa</taxon>
        <taxon>Ecdysozoa</taxon>
        <taxon>Arthropoda</taxon>
        <taxon>Hexapoda</taxon>
        <taxon>Insecta</taxon>
        <taxon>Pterygota</taxon>
        <taxon>Neoptera</taxon>
        <taxon>Endopterygota</taxon>
        <taxon>Coleoptera</taxon>
        <taxon>Polyphaga</taxon>
        <taxon>Cucujiformia</taxon>
        <taxon>Chrysomeloidea</taxon>
        <taxon>Chrysomelidae</taxon>
        <taxon>Bruchinae</taxon>
        <taxon>Bruchini</taxon>
        <taxon>Acanthoscelides</taxon>
    </lineage>
</organism>
<dbReference type="GO" id="GO:0006355">
    <property type="term" value="P:regulation of DNA-templated transcription"/>
    <property type="evidence" value="ECO:0007669"/>
    <property type="project" value="InterPro"/>
</dbReference>
<feature type="domain" description="Homeobox" evidence="8">
    <location>
        <begin position="344"/>
        <end position="407"/>
    </location>
</feature>
<evidence type="ECO:0000256" key="4">
    <source>
        <dbReference type="ARBA" id="ARBA00023155"/>
    </source>
</evidence>
<sequence>MECGVQSHGGAAAAAMLGVPTTPPGVSVGVGEPVTGAGPGGPPGAAHNSASVQTPHAATAYSPSDSEQAQFEADKRAVYKHPLFPLLALLFERCELATQSPDPQSSEAFNLDIQAFVQHQERDRKPFLANEPEIDGLMIKAIQVLRIHLLELEKVQELCKDFCNRYITCLKGKMQSENLLRSDYPQDVLGTGVMNSMENNNNMMSHGNSESGSASNSPVQYNISPPQQPVIPNQGGMIERSLDNSVGYPPVNHYGGPTPPLPTAPPSAENLVIHGSTPLSQIGANLCPVTVGQPPSTPSAATVGVIPPSADSGGGPPLSPAPTTPGGSTEDCGDCDSDFGSGRSGRKQKRGVLPKHATSVMRSWLFQHLVHPYPTEDEKRHIAAQTNLTLLQVNNWFINARRRILQPMLDGAGSATPQEGGAMSAGGGASPPHKKRKNGGGGANNRRYWTHDFAAGAGAAAVAAAAAAGVQHHLDPSGILSSSDDEGDSFSSDGEDGGGLVIDAQAGLGHSEIQNPEIHQNGHVDNGHLAASGPVYNGSPDTSSASDRQ</sequence>
<keyword evidence="10" id="KW-1185">Reference proteome</keyword>
<dbReference type="FunFam" id="1.10.10.60:FF:000004">
    <property type="entry name" value="Meis2 homeobox isoform 2c"/>
    <property type="match status" value="1"/>
</dbReference>
<dbReference type="Pfam" id="PF05920">
    <property type="entry name" value="Homeobox_KN"/>
    <property type="match status" value="1"/>
</dbReference>
<dbReference type="PROSITE" id="PS50071">
    <property type="entry name" value="HOMEOBOX_2"/>
    <property type="match status" value="1"/>
</dbReference>
<dbReference type="SMART" id="SM00389">
    <property type="entry name" value="HOX"/>
    <property type="match status" value="1"/>
</dbReference>
<evidence type="ECO:0000313" key="9">
    <source>
        <dbReference type="EMBL" id="CAH1981590.1"/>
    </source>
</evidence>
<feature type="region of interest" description="Disordered" evidence="7">
    <location>
        <begin position="476"/>
        <end position="549"/>
    </location>
</feature>
<evidence type="ECO:0000259" key="8">
    <source>
        <dbReference type="PROSITE" id="PS50071"/>
    </source>
</evidence>
<dbReference type="InterPro" id="IPR050224">
    <property type="entry name" value="TALE_homeobox"/>
</dbReference>
<feature type="compositionally biased region" description="Acidic residues" evidence="7">
    <location>
        <begin position="483"/>
        <end position="496"/>
    </location>
</feature>
<feature type="DNA-binding region" description="Homeobox" evidence="6">
    <location>
        <begin position="346"/>
        <end position="408"/>
    </location>
</feature>
<comment type="caution">
    <text evidence="9">The sequence shown here is derived from an EMBL/GenBank/DDBJ whole genome shotgun (WGS) entry which is preliminary data.</text>
</comment>
<accession>A0A9P0KYB8</accession>
<dbReference type="EMBL" id="CAKOFQ010006911">
    <property type="protein sequence ID" value="CAH1981590.1"/>
    <property type="molecule type" value="Genomic_DNA"/>
</dbReference>
<feature type="region of interest" description="Disordered" evidence="7">
    <location>
        <begin position="410"/>
        <end position="445"/>
    </location>
</feature>
<dbReference type="GO" id="GO:0001654">
    <property type="term" value="P:eye development"/>
    <property type="evidence" value="ECO:0007669"/>
    <property type="project" value="UniProtKB-ARBA"/>
</dbReference>
<gene>
    <name evidence="9" type="ORF">ACAOBT_LOCUS14570</name>
</gene>
<evidence type="ECO:0000256" key="2">
    <source>
        <dbReference type="ARBA" id="ARBA00009661"/>
    </source>
</evidence>
<dbReference type="GO" id="GO:0005634">
    <property type="term" value="C:nucleus"/>
    <property type="evidence" value="ECO:0007669"/>
    <property type="project" value="UniProtKB-SubCell"/>
</dbReference>
<evidence type="ECO:0000256" key="5">
    <source>
        <dbReference type="ARBA" id="ARBA00023242"/>
    </source>
</evidence>
<feature type="compositionally biased region" description="Polar residues" evidence="7">
    <location>
        <begin position="214"/>
        <end position="225"/>
    </location>
</feature>
<dbReference type="GO" id="GO:0000987">
    <property type="term" value="F:cis-regulatory region sequence-specific DNA binding"/>
    <property type="evidence" value="ECO:0007669"/>
    <property type="project" value="UniProtKB-ARBA"/>
</dbReference>
<keyword evidence="3 6" id="KW-0238">DNA-binding</keyword>
<evidence type="ECO:0000256" key="7">
    <source>
        <dbReference type="SAM" id="MobiDB-lite"/>
    </source>
</evidence>
<proteinExistence type="inferred from homology"/>
<feature type="compositionally biased region" description="Low complexity" evidence="7">
    <location>
        <begin position="200"/>
        <end position="213"/>
    </location>
</feature>
<dbReference type="SUPFAM" id="SSF46689">
    <property type="entry name" value="Homeodomain-like"/>
    <property type="match status" value="1"/>
</dbReference>
<dbReference type="CDD" id="cd00086">
    <property type="entry name" value="homeodomain"/>
    <property type="match status" value="1"/>
</dbReference>